<comment type="similarity">
    <text evidence="5">Belongs to the SAT4 family.</text>
</comment>
<sequence>MGDFDRGFQDELSTSSWSLYGVGVFIIMLRLYSRARRLSGVTHYQIDDYLMMLAGGLFTALIVCLNTIAKGGGSNLYPPELDGTFTAEEVRERIYGSKIVIVSEQAMLNLIYTIKTCMLIMYTRLTLGLNQLQAVHYLAIYVACGWLASEITFFTACRPFEGYWGMPPPDPQCTTLQYYAIVTGCFNISSDLLMLGIPIPLVLRVNIPWRKKVVLLFIFSLGSFVIVVALLTKVFNLNDVWDPSYMLWYTREASVAVYVSNLPMIWPLLREWFPFLRSIGSSNGSYQPNSGAGRKQYRKGSVALESGNPARQIGLVLSPSQNRPSRPTSLDSFNNDIEMGNTSSESAGKDETQLDETQLGVATSTREEQVVGTLGLECETGGIQVERTIVVRKGSGGDKGPGIHDWDQEGTSNHTVNAGSRRCETHHGLVGYATV</sequence>
<proteinExistence type="inferred from homology"/>
<name>A0A1Y2DH36_9PEZI</name>
<dbReference type="STRING" id="1141098.A0A1Y2DH36"/>
<dbReference type="EMBL" id="MCFJ01000016">
    <property type="protein sequence ID" value="ORY58573.1"/>
    <property type="molecule type" value="Genomic_DNA"/>
</dbReference>
<evidence type="ECO:0000256" key="7">
    <source>
        <dbReference type="SAM" id="Phobius"/>
    </source>
</evidence>
<feature type="region of interest" description="Disordered" evidence="6">
    <location>
        <begin position="393"/>
        <end position="419"/>
    </location>
</feature>
<feature type="compositionally biased region" description="Polar residues" evidence="6">
    <location>
        <begin position="409"/>
        <end position="418"/>
    </location>
</feature>
<dbReference type="Proteomes" id="UP000193689">
    <property type="component" value="Unassembled WGS sequence"/>
</dbReference>
<evidence type="ECO:0000256" key="2">
    <source>
        <dbReference type="ARBA" id="ARBA00022692"/>
    </source>
</evidence>
<evidence type="ECO:0000256" key="1">
    <source>
        <dbReference type="ARBA" id="ARBA00004141"/>
    </source>
</evidence>
<feature type="transmembrane region" description="Helical" evidence="7">
    <location>
        <begin position="137"/>
        <end position="156"/>
    </location>
</feature>
<dbReference type="GO" id="GO:0016020">
    <property type="term" value="C:membrane"/>
    <property type="evidence" value="ECO:0007669"/>
    <property type="project" value="UniProtKB-SubCell"/>
</dbReference>
<evidence type="ECO:0000313" key="10">
    <source>
        <dbReference type="Proteomes" id="UP000193689"/>
    </source>
</evidence>
<dbReference type="GeneID" id="63773949"/>
<evidence type="ECO:0000256" key="6">
    <source>
        <dbReference type="SAM" id="MobiDB-lite"/>
    </source>
</evidence>
<feature type="transmembrane region" description="Helical" evidence="7">
    <location>
        <begin position="255"/>
        <end position="273"/>
    </location>
</feature>
<dbReference type="PANTHER" id="PTHR33048">
    <property type="entry name" value="PTH11-LIKE INTEGRAL MEMBRANE PROTEIN (AFU_ORTHOLOGUE AFUA_5G11245)"/>
    <property type="match status" value="1"/>
</dbReference>
<evidence type="ECO:0000256" key="4">
    <source>
        <dbReference type="ARBA" id="ARBA00023136"/>
    </source>
</evidence>
<feature type="transmembrane region" description="Helical" evidence="7">
    <location>
        <begin position="49"/>
        <end position="69"/>
    </location>
</feature>
<comment type="caution">
    <text evidence="9">The sequence shown here is derived from an EMBL/GenBank/DDBJ whole genome shotgun (WGS) entry which is preliminary data.</text>
</comment>
<feature type="compositionally biased region" description="Polar residues" evidence="6">
    <location>
        <begin position="318"/>
        <end position="346"/>
    </location>
</feature>
<gene>
    <name evidence="9" type="ORF">BCR38DRAFT_400370</name>
</gene>
<reference evidence="9 10" key="1">
    <citation type="submission" date="2016-07" db="EMBL/GenBank/DDBJ databases">
        <title>Pervasive Adenine N6-methylation of Active Genes in Fungi.</title>
        <authorList>
            <consortium name="DOE Joint Genome Institute"/>
            <person name="Mondo S.J."/>
            <person name="Dannebaum R.O."/>
            <person name="Kuo R.C."/>
            <person name="Labutti K."/>
            <person name="Haridas S."/>
            <person name="Kuo A."/>
            <person name="Salamov A."/>
            <person name="Ahrendt S.R."/>
            <person name="Lipzen A."/>
            <person name="Sullivan W."/>
            <person name="Andreopoulos W.B."/>
            <person name="Clum A."/>
            <person name="Lindquist E."/>
            <person name="Daum C."/>
            <person name="Ramamoorthy G.K."/>
            <person name="Gryganskyi A."/>
            <person name="Culley D."/>
            <person name="Magnuson J.K."/>
            <person name="James T.Y."/>
            <person name="O'Malley M.A."/>
            <person name="Stajich J.E."/>
            <person name="Spatafora J.W."/>
            <person name="Visel A."/>
            <person name="Grigoriev I.V."/>
        </authorList>
    </citation>
    <scope>NUCLEOTIDE SEQUENCE [LARGE SCALE GENOMIC DNA]</scope>
    <source>
        <strain evidence="9 10">CBS 129021</strain>
    </source>
</reference>
<feature type="transmembrane region" description="Helical" evidence="7">
    <location>
        <begin position="176"/>
        <end position="201"/>
    </location>
</feature>
<dbReference type="InterPro" id="IPR052337">
    <property type="entry name" value="SAT4-like"/>
</dbReference>
<dbReference type="InterPro" id="IPR049326">
    <property type="entry name" value="Rhodopsin_dom_fungi"/>
</dbReference>
<dbReference type="Pfam" id="PF20684">
    <property type="entry name" value="Fung_rhodopsin"/>
    <property type="match status" value="1"/>
</dbReference>
<protein>
    <recommendedName>
        <fullName evidence="8">Rhodopsin domain-containing protein</fullName>
    </recommendedName>
</protein>
<keyword evidence="4 7" id="KW-0472">Membrane</keyword>
<feature type="transmembrane region" description="Helical" evidence="7">
    <location>
        <begin position="213"/>
        <end position="235"/>
    </location>
</feature>
<dbReference type="PANTHER" id="PTHR33048:SF149">
    <property type="entry name" value="UBID FAMILY DECARBOXYLASE"/>
    <property type="match status" value="1"/>
</dbReference>
<evidence type="ECO:0000313" key="9">
    <source>
        <dbReference type="EMBL" id="ORY58573.1"/>
    </source>
</evidence>
<dbReference type="AlphaFoldDB" id="A0A1Y2DH36"/>
<accession>A0A1Y2DH36</accession>
<keyword evidence="10" id="KW-1185">Reference proteome</keyword>
<evidence type="ECO:0000256" key="3">
    <source>
        <dbReference type="ARBA" id="ARBA00022989"/>
    </source>
</evidence>
<organism evidence="9 10">
    <name type="scientific">Pseudomassariella vexata</name>
    <dbReference type="NCBI Taxonomy" id="1141098"/>
    <lineage>
        <taxon>Eukaryota</taxon>
        <taxon>Fungi</taxon>
        <taxon>Dikarya</taxon>
        <taxon>Ascomycota</taxon>
        <taxon>Pezizomycotina</taxon>
        <taxon>Sordariomycetes</taxon>
        <taxon>Xylariomycetidae</taxon>
        <taxon>Amphisphaeriales</taxon>
        <taxon>Pseudomassariaceae</taxon>
        <taxon>Pseudomassariella</taxon>
    </lineage>
</organism>
<comment type="subcellular location">
    <subcellularLocation>
        <location evidence="1">Membrane</location>
        <topology evidence="1">Multi-pass membrane protein</topology>
    </subcellularLocation>
</comment>
<feature type="domain" description="Rhodopsin" evidence="8">
    <location>
        <begin position="29"/>
        <end position="270"/>
    </location>
</feature>
<dbReference type="OrthoDB" id="3903189at2759"/>
<keyword evidence="3 7" id="KW-1133">Transmembrane helix</keyword>
<dbReference type="RefSeq" id="XP_040711490.1">
    <property type="nucleotide sequence ID" value="XM_040857737.1"/>
</dbReference>
<feature type="transmembrane region" description="Helical" evidence="7">
    <location>
        <begin position="106"/>
        <end position="125"/>
    </location>
</feature>
<feature type="region of interest" description="Disordered" evidence="6">
    <location>
        <begin position="315"/>
        <end position="355"/>
    </location>
</feature>
<evidence type="ECO:0000259" key="8">
    <source>
        <dbReference type="Pfam" id="PF20684"/>
    </source>
</evidence>
<keyword evidence="2 7" id="KW-0812">Transmembrane</keyword>
<feature type="transmembrane region" description="Helical" evidence="7">
    <location>
        <begin position="12"/>
        <end position="29"/>
    </location>
</feature>
<dbReference type="InParanoid" id="A0A1Y2DH36"/>
<evidence type="ECO:0000256" key="5">
    <source>
        <dbReference type="ARBA" id="ARBA00038359"/>
    </source>
</evidence>